<accession>A0A1Z4LJX7</accession>
<evidence type="ECO:0000313" key="1">
    <source>
        <dbReference type="EMBL" id="BAY81531.1"/>
    </source>
</evidence>
<sequence length="48" mass="5867">MIKKPQINQKIPKILSDDILLQKLSDKVYKLMLEEIQNQRDRNPNYRR</sequence>
<name>A0A1Z4LJX7_9CYAN</name>
<dbReference type="AlphaFoldDB" id="A0A1Z4LJX7"/>
<dbReference type="Proteomes" id="UP000218418">
    <property type="component" value="Chromosome"/>
</dbReference>
<keyword evidence="2" id="KW-1185">Reference proteome</keyword>
<reference evidence="1 2" key="1">
    <citation type="submission" date="2017-06" db="EMBL/GenBank/DDBJ databases">
        <title>Genome sequencing of cyanobaciteial culture collection at National Institute for Environmental Studies (NIES).</title>
        <authorList>
            <person name="Hirose Y."/>
            <person name="Shimura Y."/>
            <person name="Fujisawa T."/>
            <person name="Nakamura Y."/>
            <person name="Kawachi M."/>
        </authorList>
    </citation>
    <scope>NUCLEOTIDE SEQUENCE [LARGE SCALE GENOMIC DNA]</scope>
    <source>
        <strain evidence="1 2">NIES-267</strain>
    </source>
</reference>
<dbReference type="EMBL" id="AP018227">
    <property type="protein sequence ID" value="BAY81531.1"/>
    <property type="molecule type" value="Genomic_DNA"/>
</dbReference>
<proteinExistence type="predicted"/>
<organism evidence="1 2">
    <name type="scientific">Calothrix parasitica NIES-267</name>
    <dbReference type="NCBI Taxonomy" id="1973488"/>
    <lineage>
        <taxon>Bacteria</taxon>
        <taxon>Bacillati</taxon>
        <taxon>Cyanobacteriota</taxon>
        <taxon>Cyanophyceae</taxon>
        <taxon>Nostocales</taxon>
        <taxon>Calotrichaceae</taxon>
        <taxon>Calothrix</taxon>
    </lineage>
</organism>
<protein>
    <submittedName>
        <fullName evidence="1">Uncharacterized protein</fullName>
    </submittedName>
</protein>
<evidence type="ECO:0000313" key="2">
    <source>
        <dbReference type="Proteomes" id="UP000218418"/>
    </source>
</evidence>
<gene>
    <name evidence="1" type="ORF">NIES267_10080</name>
</gene>